<dbReference type="AlphaFoldDB" id="A0A916L8F3"/>
<evidence type="ECO:0000313" key="1">
    <source>
        <dbReference type="EMBL" id="COX05852.1"/>
    </source>
</evidence>
<protein>
    <submittedName>
        <fullName evidence="1">Uncharacterized protein</fullName>
    </submittedName>
</protein>
<gene>
    <name evidence="1" type="ORF">ERS007739_00599</name>
</gene>
<evidence type="ECO:0000313" key="2">
    <source>
        <dbReference type="Proteomes" id="UP000039021"/>
    </source>
</evidence>
<comment type="caution">
    <text evidence="1">The sequence shown here is derived from an EMBL/GenBank/DDBJ whole genome shotgun (WGS) entry which is preliminary data.</text>
</comment>
<sequence length="64" mass="6548">MPLTIDSPNLPPSPSSACATADSVAFSSIGSTFSAIEVIVSNNVLNSVVTDPTSITSCEEIRCC</sequence>
<name>A0A916L8F3_MYCTX</name>
<reference evidence="2" key="1">
    <citation type="submission" date="2015-03" db="EMBL/GenBank/DDBJ databases">
        <authorList>
            <consortium name="Pathogen Informatics"/>
        </authorList>
    </citation>
    <scope>NUCLEOTIDE SEQUENCE [LARGE SCALE GENOMIC DNA]</scope>
    <source>
        <strain evidence="2">N09902308</strain>
    </source>
</reference>
<accession>A0A916L8F3</accession>
<dbReference type="EMBL" id="CSBK01000178">
    <property type="protein sequence ID" value="COX05852.1"/>
    <property type="molecule type" value="Genomic_DNA"/>
</dbReference>
<organism evidence="1 2">
    <name type="scientific">Mycobacterium tuberculosis</name>
    <dbReference type="NCBI Taxonomy" id="1773"/>
    <lineage>
        <taxon>Bacteria</taxon>
        <taxon>Bacillati</taxon>
        <taxon>Actinomycetota</taxon>
        <taxon>Actinomycetes</taxon>
        <taxon>Mycobacteriales</taxon>
        <taxon>Mycobacteriaceae</taxon>
        <taxon>Mycobacterium</taxon>
        <taxon>Mycobacterium tuberculosis complex</taxon>
    </lineage>
</organism>
<proteinExistence type="predicted"/>
<dbReference type="Proteomes" id="UP000039021">
    <property type="component" value="Unassembled WGS sequence"/>
</dbReference>